<keyword evidence="5 8" id="KW-0472">Membrane</keyword>
<dbReference type="GO" id="GO:0046933">
    <property type="term" value="F:proton-transporting ATP synthase activity, rotational mechanism"/>
    <property type="evidence" value="ECO:0007669"/>
    <property type="project" value="UniProtKB-UniRule"/>
</dbReference>
<evidence type="ECO:0000256" key="8">
    <source>
        <dbReference type="HAMAP-Rule" id="MF_00530"/>
    </source>
</evidence>
<evidence type="ECO:0000256" key="6">
    <source>
        <dbReference type="ARBA" id="ARBA00023196"/>
    </source>
</evidence>
<dbReference type="InterPro" id="IPR001469">
    <property type="entry name" value="ATP_synth_F1_dsu/esu"/>
</dbReference>
<sequence length="133" mass="13858">MADPLHVEVVSADRAVWSGEAVSITARTTEGDLGILPGHSPVLAVLVPSGVEIATPEGHREVIAVDGGFVSCAQGRVSILSEYAALGGEIDAARARSELDDLLGRVDDHEPDEELQAAIARAQAQVKAAERGR</sequence>
<keyword evidence="7 8" id="KW-0066">ATP synthesis</keyword>
<comment type="similarity">
    <text evidence="2 8 9">Belongs to the ATPase epsilon chain family.</text>
</comment>
<feature type="domain" description="ATP synthase F1 complex delta/epsilon subunit N-terminal" evidence="10">
    <location>
        <begin position="5"/>
        <end position="83"/>
    </location>
</feature>
<gene>
    <name evidence="8" type="primary">atpC</name>
    <name evidence="11" type="ORF">GC722_08400</name>
</gene>
<keyword evidence="12" id="KW-1185">Reference proteome</keyword>
<keyword evidence="4 8" id="KW-0406">Ion transport</keyword>
<dbReference type="GO" id="GO:0005524">
    <property type="term" value="F:ATP binding"/>
    <property type="evidence" value="ECO:0007669"/>
    <property type="project" value="UniProtKB-UniRule"/>
</dbReference>
<comment type="subunit">
    <text evidence="8 9">F-type ATPases have 2 components, CF(1) - the catalytic core - and CF(0) - the membrane proton channel. CF(1) has five subunits: alpha(3), beta(3), gamma(1), delta(1), epsilon(1). CF(0) has three main subunits: a, b and c.</text>
</comment>
<evidence type="ECO:0000256" key="1">
    <source>
        <dbReference type="ARBA" id="ARBA00004202"/>
    </source>
</evidence>
<dbReference type="GO" id="GO:0045259">
    <property type="term" value="C:proton-transporting ATP synthase complex"/>
    <property type="evidence" value="ECO:0007669"/>
    <property type="project" value="UniProtKB-KW"/>
</dbReference>
<dbReference type="Pfam" id="PF02823">
    <property type="entry name" value="ATP-synt_DE_N"/>
    <property type="match status" value="1"/>
</dbReference>
<evidence type="ECO:0000256" key="9">
    <source>
        <dbReference type="RuleBase" id="RU003656"/>
    </source>
</evidence>
<comment type="caution">
    <text evidence="11">The sequence shown here is derived from an EMBL/GenBank/DDBJ whole genome shotgun (WGS) entry which is preliminary data.</text>
</comment>
<evidence type="ECO:0000256" key="4">
    <source>
        <dbReference type="ARBA" id="ARBA00023065"/>
    </source>
</evidence>
<keyword evidence="3 8" id="KW-0813">Transport</keyword>
<keyword evidence="8" id="KW-1003">Cell membrane</keyword>
<dbReference type="PANTHER" id="PTHR13822:SF10">
    <property type="entry name" value="ATP SYNTHASE EPSILON CHAIN, CHLOROPLASTIC"/>
    <property type="match status" value="1"/>
</dbReference>
<evidence type="ECO:0000313" key="12">
    <source>
        <dbReference type="Proteomes" id="UP000435304"/>
    </source>
</evidence>
<dbReference type="InterPro" id="IPR020546">
    <property type="entry name" value="ATP_synth_F1_dsu/esu_N"/>
</dbReference>
<dbReference type="PANTHER" id="PTHR13822">
    <property type="entry name" value="ATP SYNTHASE DELTA/EPSILON CHAIN"/>
    <property type="match status" value="1"/>
</dbReference>
<dbReference type="GO" id="GO:0005886">
    <property type="term" value="C:plasma membrane"/>
    <property type="evidence" value="ECO:0007669"/>
    <property type="project" value="UniProtKB-SubCell"/>
</dbReference>
<dbReference type="InterPro" id="IPR036771">
    <property type="entry name" value="ATPsynth_dsu/esu_N"/>
</dbReference>
<dbReference type="RefSeq" id="WP_331714556.1">
    <property type="nucleotide sequence ID" value="NZ_WPCU01000005.1"/>
</dbReference>
<evidence type="ECO:0000313" key="11">
    <source>
        <dbReference type="EMBL" id="MVA76042.1"/>
    </source>
</evidence>
<reference evidence="11 12" key="1">
    <citation type="submission" date="2019-12" db="EMBL/GenBank/DDBJ databases">
        <title>Auraticoccus cholistani sp. nov., an actinomycete isolated from soil of Cholistan desert.</title>
        <authorList>
            <person name="Cheema M.T."/>
        </authorList>
    </citation>
    <scope>NUCLEOTIDE SEQUENCE [LARGE SCALE GENOMIC DNA]</scope>
    <source>
        <strain evidence="11 12">F435</strain>
    </source>
</reference>
<keyword evidence="6 8" id="KW-0139">CF(1)</keyword>
<dbReference type="NCBIfam" id="TIGR01216">
    <property type="entry name" value="ATP_synt_epsi"/>
    <property type="match status" value="1"/>
</dbReference>
<evidence type="ECO:0000256" key="3">
    <source>
        <dbReference type="ARBA" id="ARBA00022448"/>
    </source>
</evidence>
<name>A0A6A9UWM4_9ACTN</name>
<dbReference type="Gene3D" id="2.60.15.10">
    <property type="entry name" value="F0F1 ATP synthase delta/epsilon subunit, N-terminal"/>
    <property type="match status" value="1"/>
</dbReference>
<dbReference type="NCBIfam" id="NF009977">
    <property type="entry name" value="PRK13442.1"/>
    <property type="match status" value="1"/>
</dbReference>
<dbReference type="HAMAP" id="MF_00530">
    <property type="entry name" value="ATP_synth_epsil_bac"/>
    <property type="match status" value="1"/>
</dbReference>
<accession>A0A6A9UWM4</accession>
<dbReference type="EMBL" id="WPCU01000005">
    <property type="protein sequence ID" value="MVA76042.1"/>
    <property type="molecule type" value="Genomic_DNA"/>
</dbReference>
<dbReference type="Proteomes" id="UP000435304">
    <property type="component" value="Unassembled WGS sequence"/>
</dbReference>
<dbReference type="CDD" id="cd12152">
    <property type="entry name" value="F1-ATPase_delta"/>
    <property type="match status" value="1"/>
</dbReference>
<evidence type="ECO:0000256" key="7">
    <source>
        <dbReference type="ARBA" id="ARBA00023310"/>
    </source>
</evidence>
<dbReference type="SUPFAM" id="SSF51344">
    <property type="entry name" value="Epsilon subunit of F1F0-ATP synthase N-terminal domain"/>
    <property type="match status" value="1"/>
</dbReference>
<evidence type="ECO:0000259" key="10">
    <source>
        <dbReference type="Pfam" id="PF02823"/>
    </source>
</evidence>
<proteinExistence type="inferred from homology"/>
<comment type="function">
    <text evidence="8">Produces ATP from ADP in the presence of a proton gradient across the membrane.</text>
</comment>
<evidence type="ECO:0000256" key="2">
    <source>
        <dbReference type="ARBA" id="ARBA00005712"/>
    </source>
</evidence>
<comment type="subcellular location">
    <subcellularLocation>
        <location evidence="1 8">Cell membrane</location>
        <topology evidence="1 8">Peripheral membrane protein</topology>
    </subcellularLocation>
</comment>
<keyword evidence="8" id="KW-0375">Hydrogen ion transport</keyword>
<evidence type="ECO:0000256" key="5">
    <source>
        <dbReference type="ARBA" id="ARBA00023136"/>
    </source>
</evidence>
<protein>
    <recommendedName>
        <fullName evidence="8">ATP synthase epsilon chain</fullName>
    </recommendedName>
    <alternativeName>
        <fullName evidence="8">ATP synthase F1 sector epsilon subunit</fullName>
    </alternativeName>
    <alternativeName>
        <fullName evidence="8">F-ATPase epsilon subunit</fullName>
    </alternativeName>
</protein>
<organism evidence="11 12">
    <name type="scientific">Auraticoccus cholistanensis</name>
    <dbReference type="NCBI Taxonomy" id="2656650"/>
    <lineage>
        <taxon>Bacteria</taxon>
        <taxon>Bacillati</taxon>
        <taxon>Actinomycetota</taxon>
        <taxon>Actinomycetes</taxon>
        <taxon>Propionibacteriales</taxon>
        <taxon>Propionibacteriaceae</taxon>
        <taxon>Auraticoccus</taxon>
    </lineage>
</organism>
<dbReference type="AlphaFoldDB" id="A0A6A9UWM4"/>